<proteinExistence type="inferred from homology"/>
<dbReference type="Gene3D" id="3.30.70.330">
    <property type="match status" value="1"/>
</dbReference>
<gene>
    <name evidence="14" type="primary">ifi35</name>
</gene>
<evidence type="ECO:0000256" key="3">
    <source>
        <dbReference type="ARBA" id="ARBA00004613"/>
    </source>
</evidence>
<dbReference type="InParanoid" id="A0A6P7N9Y3"/>
<dbReference type="GO" id="GO:0045088">
    <property type="term" value="P:regulation of innate immune response"/>
    <property type="evidence" value="ECO:0007669"/>
    <property type="project" value="UniProtKB-ARBA"/>
</dbReference>
<evidence type="ECO:0000259" key="12">
    <source>
        <dbReference type="PROSITE" id="PS50102"/>
    </source>
</evidence>
<dbReference type="KEGG" id="bspl:114860596"/>
<evidence type="ECO:0000256" key="10">
    <source>
        <dbReference type="PROSITE-ProRule" id="PRU00176"/>
    </source>
</evidence>
<feature type="domain" description="RRM" evidence="12">
    <location>
        <begin position="217"/>
        <end position="299"/>
    </location>
</feature>
<comment type="similarity">
    <text evidence="4">Belongs to the NMI family.</text>
</comment>
<dbReference type="PANTHER" id="PTHR15225:SF1">
    <property type="entry name" value="INTERFERON-INDUCED 35 KDA PROTEIN"/>
    <property type="match status" value="1"/>
</dbReference>
<dbReference type="Pfam" id="PF07292">
    <property type="entry name" value="NID"/>
    <property type="match status" value="2"/>
</dbReference>
<accession>A0A6P7N9Y3</accession>
<dbReference type="FunFam" id="3.30.70.330:FF:000300">
    <property type="entry name" value="Interferon-induced protein 35"/>
    <property type="match status" value="1"/>
</dbReference>
<keyword evidence="6" id="KW-0964">Secreted</keyword>
<reference evidence="14" key="1">
    <citation type="submission" date="2025-08" db="UniProtKB">
        <authorList>
            <consortium name="RefSeq"/>
        </authorList>
    </citation>
    <scope>IDENTIFICATION</scope>
</reference>
<dbReference type="InterPro" id="IPR009909">
    <property type="entry name" value="Nmi/IFP35_dom"/>
</dbReference>
<evidence type="ECO:0000256" key="9">
    <source>
        <dbReference type="ARBA" id="ARBA00023242"/>
    </source>
</evidence>
<evidence type="ECO:0000256" key="2">
    <source>
        <dbReference type="ARBA" id="ARBA00004496"/>
    </source>
</evidence>
<dbReference type="PANTHER" id="PTHR15225">
    <property type="entry name" value="INTERFERON-INDUCED PROTEIN 35/NMI N-MYC/STAT INTERACTING PROTEIN"/>
    <property type="match status" value="1"/>
</dbReference>
<evidence type="ECO:0000256" key="4">
    <source>
        <dbReference type="ARBA" id="ARBA00010081"/>
    </source>
</evidence>
<organism evidence="13 14">
    <name type="scientific">Betta splendens</name>
    <name type="common">Siamese fighting fish</name>
    <dbReference type="NCBI Taxonomy" id="158456"/>
    <lineage>
        <taxon>Eukaryota</taxon>
        <taxon>Metazoa</taxon>
        <taxon>Chordata</taxon>
        <taxon>Craniata</taxon>
        <taxon>Vertebrata</taxon>
        <taxon>Euteleostomi</taxon>
        <taxon>Actinopterygii</taxon>
        <taxon>Neopterygii</taxon>
        <taxon>Teleostei</taxon>
        <taxon>Neoteleostei</taxon>
        <taxon>Acanthomorphata</taxon>
        <taxon>Anabantaria</taxon>
        <taxon>Anabantiformes</taxon>
        <taxon>Anabantoidei</taxon>
        <taxon>Osphronemidae</taxon>
        <taxon>Betta</taxon>
    </lineage>
</organism>
<dbReference type="GO" id="GO:0005737">
    <property type="term" value="C:cytoplasm"/>
    <property type="evidence" value="ECO:0007669"/>
    <property type="project" value="UniProtKB-SubCell"/>
</dbReference>
<feature type="region of interest" description="Disordered" evidence="11">
    <location>
        <begin position="42"/>
        <end position="64"/>
    </location>
</feature>
<dbReference type="GeneID" id="114860596"/>
<dbReference type="PROSITE" id="PS50102">
    <property type="entry name" value="RRM"/>
    <property type="match status" value="1"/>
</dbReference>
<dbReference type="OrthoDB" id="9936051at2759"/>
<dbReference type="GO" id="GO:0005634">
    <property type="term" value="C:nucleus"/>
    <property type="evidence" value="ECO:0007669"/>
    <property type="project" value="UniProtKB-SubCell"/>
</dbReference>
<dbReference type="AlphaFoldDB" id="A0A6P7N9Y3"/>
<keyword evidence="5" id="KW-0963">Cytoplasm</keyword>
<keyword evidence="9" id="KW-0539">Nucleus</keyword>
<evidence type="ECO:0000313" key="13">
    <source>
        <dbReference type="Proteomes" id="UP000515150"/>
    </source>
</evidence>
<evidence type="ECO:0000313" key="14">
    <source>
        <dbReference type="RefSeq" id="XP_029015118.1"/>
    </source>
</evidence>
<sequence length="369" mass="42070">MSSDEEFSLVVDPSQPSEDTLNGIQVSITNYKKQYDQLMQEQKELADARDDAKDMTQKFKERSKKLAEDIKKEQKRNEEELQNEKLRLELLLLEERDLLKEIERVKAALREEEVAVDCLKQQNDVFTAVPEKKFIFSGKTDKAVNMQKFEMKAHIVYPMDEGTALVTFEDKDVAKNILKAKQHQVDLGSECRITLEARPVHLMLPSLLEMDTDICPQRILISNLPKMDTETMLNKLEIHFSKSKNGGGEVEACDMLPDSGTVVIAFLDKDIAKRLTEVEYHEVKLQENNHRVRVTPFLNGKITNLETKMSACSRTVLLTGIPNVMEQDTLQDVLEIHFQKMGNGGGEIEAFLYNPMGQKTSAVFEEVST</sequence>
<protein>
    <submittedName>
        <fullName evidence="14">Interferon-induced protein 35</fullName>
    </submittedName>
</protein>
<keyword evidence="8" id="KW-0391">Immunity</keyword>
<evidence type="ECO:0000256" key="7">
    <source>
        <dbReference type="ARBA" id="ARBA00022588"/>
    </source>
</evidence>
<dbReference type="InterPro" id="IPR000504">
    <property type="entry name" value="RRM_dom"/>
</dbReference>
<dbReference type="CTD" id="3430"/>
<name>A0A6P7N9Y3_BETSP</name>
<dbReference type="GO" id="GO:0005615">
    <property type="term" value="C:extracellular space"/>
    <property type="evidence" value="ECO:0007669"/>
    <property type="project" value="UniProtKB-ARBA"/>
</dbReference>
<dbReference type="GO" id="GO:0003723">
    <property type="term" value="F:RNA binding"/>
    <property type="evidence" value="ECO:0007669"/>
    <property type="project" value="UniProtKB-UniRule"/>
</dbReference>
<keyword evidence="7" id="KW-0399">Innate immunity</keyword>
<evidence type="ECO:0000256" key="6">
    <source>
        <dbReference type="ARBA" id="ARBA00022525"/>
    </source>
</evidence>
<evidence type="ECO:0000256" key="8">
    <source>
        <dbReference type="ARBA" id="ARBA00022859"/>
    </source>
</evidence>
<evidence type="ECO:0000256" key="1">
    <source>
        <dbReference type="ARBA" id="ARBA00004123"/>
    </source>
</evidence>
<evidence type="ECO:0000256" key="11">
    <source>
        <dbReference type="SAM" id="MobiDB-lite"/>
    </source>
</evidence>
<dbReference type="RefSeq" id="XP_029015118.1">
    <property type="nucleotide sequence ID" value="XM_029159285.3"/>
</dbReference>
<evidence type="ECO:0000256" key="5">
    <source>
        <dbReference type="ARBA" id="ARBA00022490"/>
    </source>
</evidence>
<keyword evidence="13" id="KW-1185">Reference proteome</keyword>
<dbReference type="GO" id="GO:0045087">
    <property type="term" value="P:innate immune response"/>
    <property type="evidence" value="ECO:0007669"/>
    <property type="project" value="UniProtKB-KW"/>
</dbReference>
<dbReference type="InterPro" id="IPR012677">
    <property type="entry name" value="Nucleotide-bd_a/b_plait_sf"/>
</dbReference>
<keyword evidence="10" id="KW-0694">RNA-binding</keyword>
<feature type="region of interest" description="Disordered" evidence="11">
    <location>
        <begin position="1"/>
        <end position="21"/>
    </location>
</feature>
<dbReference type="Proteomes" id="UP000515150">
    <property type="component" value="Chromosome 8"/>
</dbReference>
<comment type="subcellular location">
    <subcellularLocation>
        <location evidence="2">Cytoplasm</location>
    </subcellularLocation>
    <subcellularLocation>
        <location evidence="1">Nucleus</location>
    </subcellularLocation>
    <subcellularLocation>
        <location evidence="3">Secreted</location>
    </subcellularLocation>
</comment>